<name>A0A4Q5M648_9BACT</name>
<evidence type="ECO:0000313" key="1">
    <source>
        <dbReference type="EMBL" id="RYU97473.1"/>
    </source>
</evidence>
<gene>
    <name evidence="1" type="ORF">EWM59_01930</name>
</gene>
<dbReference type="EMBL" id="SEWF01000002">
    <property type="protein sequence ID" value="RYU97473.1"/>
    <property type="molecule type" value="Genomic_DNA"/>
</dbReference>
<organism evidence="1 2">
    <name type="scientific">Emticicia agri</name>
    <dbReference type="NCBI Taxonomy" id="2492393"/>
    <lineage>
        <taxon>Bacteria</taxon>
        <taxon>Pseudomonadati</taxon>
        <taxon>Bacteroidota</taxon>
        <taxon>Cytophagia</taxon>
        <taxon>Cytophagales</taxon>
        <taxon>Leadbetterellaceae</taxon>
        <taxon>Emticicia</taxon>
    </lineage>
</organism>
<dbReference type="RefSeq" id="WP_130019255.1">
    <property type="nucleotide sequence ID" value="NZ_SEWF01000002.1"/>
</dbReference>
<accession>A0A4Q5M648</accession>
<comment type="caution">
    <text evidence="1">The sequence shown here is derived from an EMBL/GenBank/DDBJ whole genome shotgun (WGS) entry which is preliminary data.</text>
</comment>
<proteinExistence type="predicted"/>
<dbReference type="OrthoDB" id="963616at2"/>
<reference evidence="1 2" key="1">
    <citation type="submission" date="2019-02" db="EMBL/GenBank/DDBJ databases">
        <title>Bacterial novel species Emticicia sp. 17J42-9 isolated from soil.</title>
        <authorList>
            <person name="Jung H.-Y."/>
        </authorList>
    </citation>
    <scope>NUCLEOTIDE SEQUENCE [LARGE SCALE GENOMIC DNA]</scope>
    <source>
        <strain evidence="1 2">17J42-9</strain>
    </source>
</reference>
<dbReference type="Proteomes" id="UP000293162">
    <property type="component" value="Unassembled WGS sequence"/>
</dbReference>
<evidence type="ECO:0000313" key="2">
    <source>
        <dbReference type="Proteomes" id="UP000293162"/>
    </source>
</evidence>
<dbReference type="AlphaFoldDB" id="A0A4Q5M648"/>
<protein>
    <submittedName>
        <fullName evidence="1">Uncharacterized protein</fullName>
    </submittedName>
</protein>
<keyword evidence="2" id="KW-1185">Reference proteome</keyword>
<sequence>MKKETTKKAFQAQILYALKKSEISPQEIVESDCKICLMIKIYGDLIHDKLKRFVGLLNKAKLKYNSSFSPKGGIINISVFKE</sequence>